<dbReference type="GO" id="GO:0006302">
    <property type="term" value="P:double-strand break repair"/>
    <property type="evidence" value="ECO:0007669"/>
    <property type="project" value="TreeGrafter"/>
</dbReference>
<accession>T0ZJ42</accession>
<evidence type="ECO:0000259" key="5">
    <source>
        <dbReference type="Pfam" id="PF17764"/>
    </source>
</evidence>
<reference evidence="6" key="2">
    <citation type="journal article" date="2014" name="ISME J.">
        <title>Microbial stratification in low pH oxic and suboxic macroscopic growths along an acid mine drainage.</title>
        <authorList>
            <person name="Mendez-Garcia C."/>
            <person name="Mesa V."/>
            <person name="Sprenger R.R."/>
            <person name="Richter M."/>
            <person name="Diez M.S."/>
            <person name="Solano J."/>
            <person name="Bargiela R."/>
            <person name="Golyshina O.V."/>
            <person name="Manteca A."/>
            <person name="Ramos J.L."/>
            <person name="Gallego J.R."/>
            <person name="Llorente I."/>
            <person name="Martins Dos Santos V.A."/>
            <person name="Jensen O.N."/>
            <person name="Pelaez A.I."/>
            <person name="Sanchez J."/>
            <person name="Ferrer M."/>
        </authorList>
    </citation>
    <scope>NUCLEOTIDE SEQUENCE</scope>
</reference>
<evidence type="ECO:0000256" key="1">
    <source>
        <dbReference type="ARBA" id="ARBA00022741"/>
    </source>
</evidence>
<evidence type="ECO:0000256" key="3">
    <source>
        <dbReference type="ARBA" id="ARBA00023125"/>
    </source>
</evidence>
<organism evidence="6">
    <name type="scientific">mine drainage metagenome</name>
    <dbReference type="NCBI Taxonomy" id="410659"/>
    <lineage>
        <taxon>unclassified sequences</taxon>
        <taxon>metagenomes</taxon>
        <taxon>ecological metagenomes</taxon>
    </lineage>
</organism>
<dbReference type="PANTHER" id="PTHR30580">
    <property type="entry name" value="PRIMOSOMAL PROTEIN N"/>
    <property type="match status" value="1"/>
</dbReference>
<keyword evidence="1" id="KW-0547">Nucleotide-binding</keyword>
<dbReference type="GO" id="GO:0005524">
    <property type="term" value="F:ATP binding"/>
    <property type="evidence" value="ECO:0007669"/>
    <property type="project" value="UniProtKB-KW"/>
</dbReference>
<feature type="domain" description="Primosomal protein N' 3' DNA-binding" evidence="5">
    <location>
        <begin position="9"/>
        <end position="108"/>
    </location>
</feature>
<evidence type="ECO:0000313" key="6">
    <source>
        <dbReference type="EMBL" id="EQD48356.1"/>
    </source>
</evidence>
<comment type="caution">
    <text evidence="6">The sequence shown here is derived from an EMBL/GenBank/DDBJ whole genome shotgun (WGS) entry which is preliminary data.</text>
</comment>
<gene>
    <name evidence="6" type="ORF">B1B_12075</name>
</gene>
<feature type="compositionally biased region" description="Low complexity" evidence="4">
    <location>
        <begin position="188"/>
        <end position="200"/>
    </location>
</feature>
<evidence type="ECO:0000256" key="4">
    <source>
        <dbReference type="SAM" id="MobiDB-lite"/>
    </source>
</evidence>
<name>T0ZJ42_9ZZZZ</name>
<dbReference type="AlphaFoldDB" id="T0ZJ42"/>
<dbReference type="InterPro" id="IPR041222">
    <property type="entry name" value="PriA_3primeBD"/>
</dbReference>
<sequence length="206" mass="22342">MTSPAQIVEVAVFCPNLEPLDYLWLADGSGCRQTPGLGIRVRVPLGSRTAVGIVVGLKHKSSLPTRKLRAVQEVLDSTPMLTETLCAFVLWSSSYYQYPAGLAFQSILTPALKHGRSRKAPMLTFWVPSETGATGKPGRLGQASRALLSDAAQNPDGLADRALDHIERKRARNLARRGLLVRRERPAEPALKPAPEPETAGQARCP</sequence>
<evidence type="ECO:0000256" key="2">
    <source>
        <dbReference type="ARBA" id="ARBA00022840"/>
    </source>
</evidence>
<reference evidence="6" key="1">
    <citation type="submission" date="2013-08" db="EMBL/GenBank/DDBJ databases">
        <authorList>
            <person name="Mendez C."/>
            <person name="Richter M."/>
            <person name="Ferrer M."/>
            <person name="Sanchez J."/>
        </authorList>
    </citation>
    <scope>NUCLEOTIDE SEQUENCE</scope>
</reference>
<dbReference type="GO" id="GO:0006270">
    <property type="term" value="P:DNA replication initiation"/>
    <property type="evidence" value="ECO:0007669"/>
    <property type="project" value="TreeGrafter"/>
</dbReference>
<dbReference type="InterPro" id="IPR042115">
    <property type="entry name" value="PriA_3primeBD_sf"/>
</dbReference>
<protein>
    <submittedName>
        <fullName evidence="6">Primosome assembly protein PriA</fullName>
    </submittedName>
</protein>
<proteinExistence type="predicted"/>
<feature type="region of interest" description="Disordered" evidence="4">
    <location>
        <begin position="175"/>
        <end position="206"/>
    </location>
</feature>
<keyword evidence="3" id="KW-0238">DNA-binding</keyword>
<dbReference type="GO" id="GO:0003677">
    <property type="term" value="F:DNA binding"/>
    <property type="evidence" value="ECO:0007669"/>
    <property type="project" value="UniProtKB-KW"/>
</dbReference>
<dbReference type="Pfam" id="PF17764">
    <property type="entry name" value="PriA_3primeBD"/>
    <property type="match status" value="1"/>
</dbReference>
<keyword evidence="2" id="KW-0067">ATP-binding</keyword>
<dbReference type="EMBL" id="AUZY01007882">
    <property type="protein sequence ID" value="EQD48356.1"/>
    <property type="molecule type" value="Genomic_DNA"/>
</dbReference>
<dbReference type="GO" id="GO:0043138">
    <property type="term" value="F:3'-5' DNA helicase activity"/>
    <property type="evidence" value="ECO:0007669"/>
    <property type="project" value="TreeGrafter"/>
</dbReference>
<dbReference type="GO" id="GO:0006310">
    <property type="term" value="P:DNA recombination"/>
    <property type="evidence" value="ECO:0007669"/>
    <property type="project" value="TreeGrafter"/>
</dbReference>
<dbReference type="Gene3D" id="3.40.1440.60">
    <property type="entry name" value="PriA, 3(prime) DNA-binding domain"/>
    <property type="match status" value="1"/>
</dbReference>
<dbReference type="PANTHER" id="PTHR30580:SF0">
    <property type="entry name" value="PRIMOSOMAL PROTEIN N"/>
    <property type="match status" value="1"/>
</dbReference>